<dbReference type="GO" id="GO:0043488">
    <property type="term" value="P:regulation of mRNA stability"/>
    <property type="evidence" value="ECO:0007669"/>
    <property type="project" value="InterPro"/>
</dbReference>
<comment type="caution">
    <text evidence="4">The sequence shown here is derived from an EMBL/GenBank/DDBJ whole genome shotgun (WGS) entry which is preliminary data.</text>
</comment>
<feature type="domain" description="RRM" evidence="3">
    <location>
        <begin position="518"/>
        <end position="595"/>
    </location>
</feature>
<feature type="region of interest" description="Disordered" evidence="2">
    <location>
        <begin position="118"/>
        <end position="206"/>
    </location>
</feature>
<dbReference type="Pfam" id="PF01480">
    <property type="entry name" value="PWI"/>
    <property type="match status" value="1"/>
</dbReference>
<dbReference type="SUPFAM" id="SSF54928">
    <property type="entry name" value="RNA-binding domain, RBD"/>
    <property type="match status" value="1"/>
</dbReference>
<feature type="compositionally biased region" description="Polar residues" evidence="2">
    <location>
        <begin position="666"/>
        <end position="679"/>
    </location>
</feature>
<evidence type="ECO:0000313" key="5">
    <source>
        <dbReference type="Proteomes" id="UP000825729"/>
    </source>
</evidence>
<sequence>MDASDQTDKRTFRVNFSGDGAARLRETVREKLKEFMGDYTDDTLVEYVIVLLRNGRHKQEAENELNVFLEEGSAAFVSWLWDHLSSSLHLYVQPEDTFPDEAAKTRPILDQTPEICDGQKEAFGGGTHSNSDYDGERPVTKTRSRRNREWKGLVRDEAEPPPLRSIEIDYFHPEKKSHQRPGRSKQSRSPVSNAGRKRTRQDERWIAKKEMTSDQPSILAPRRLLQFAVRDAVSSLKSPSLKTEPTIKRLRSVVATNTEDSLREQLNRTSSISRGSAHALAMRAAREAAQDVINFRNSGNVFDRLGNVVDRIDATNESSDYLKPSTLGDGVEYGEYLQATEYHEEIGDAATMERETGLASESASENDEYDDVAPLPTPLKHRIIDSSQSVSSANKKDSLMVRYSVAQNANEVVPRTRMKDLDQSNNSRKIVNISVNVNTWKPPHYQSQAEVKEGINWPVLQKEEVGPGKSNDQPVKGNMAGNHNKIARPDSQQEPSKNEQVTTGSLSAVCASDDTESRTIFVNNVHFAATKDLLSRHFNKFGEVLKVIIVTDAATGQPKGSAYIEFMRKEAADLAISLNGTSFMSRVLKVVKRNTAQSEAGPVMGWSRAARASPFNARLGRMPFPRGSPGGIRGRFPLKIGPRSLQWKRETASNPSASAGGVGTGSLVNNVPSPTSRSLTYVRPESK</sequence>
<dbReference type="PROSITE" id="PS50102">
    <property type="entry name" value="RRM"/>
    <property type="match status" value="1"/>
</dbReference>
<dbReference type="PANTHER" id="PTHR14738:SF32">
    <property type="entry name" value="RNA BINDING (RRM_RBD_RNP MOTIFS) FAMILY PROTEIN"/>
    <property type="match status" value="1"/>
</dbReference>
<feature type="compositionally biased region" description="Basic and acidic residues" evidence="2">
    <location>
        <begin position="166"/>
        <end position="176"/>
    </location>
</feature>
<dbReference type="GO" id="GO:0008143">
    <property type="term" value="F:poly(A) binding"/>
    <property type="evidence" value="ECO:0007669"/>
    <property type="project" value="InterPro"/>
</dbReference>
<feature type="compositionally biased region" description="Basic and acidic residues" evidence="2">
    <location>
        <begin position="147"/>
        <end position="158"/>
    </location>
</feature>
<dbReference type="InterPro" id="IPR002483">
    <property type="entry name" value="PWI_dom"/>
</dbReference>
<gene>
    <name evidence="4" type="ORF">H6P81_008412</name>
</gene>
<dbReference type="SMART" id="SM00360">
    <property type="entry name" value="RRM"/>
    <property type="match status" value="1"/>
</dbReference>
<dbReference type="GO" id="GO:0005737">
    <property type="term" value="C:cytoplasm"/>
    <property type="evidence" value="ECO:0007669"/>
    <property type="project" value="TreeGrafter"/>
</dbReference>
<feature type="region of interest" description="Disordered" evidence="2">
    <location>
        <begin position="647"/>
        <end position="687"/>
    </location>
</feature>
<accession>A0AAV7EHZ1</accession>
<feature type="region of interest" description="Disordered" evidence="2">
    <location>
        <begin position="465"/>
        <end position="504"/>
    </location>
</feature>
<dbReference type="PANTHER" id="PTHR14738">
    <property type="entry name" value="ZINC FINGER CCCH DOMAIN-CONTAINING PROTEIN 14"/>
    <property type="match status" value="1"/>
</dbReference>
<protein>
    <recommendedName>
        <fullName evidence="3">RRM domain-containing protein</fullName>
    </recommendedName>
</protein>
<feature type="compositionally biased region" description="Polar residues" evidence="2">
    <location>
        <begin position="490"/>
        <end position="504"/>
    </location>
</feature>
<dbReference type="InterPro" id="IPR012677">
    <property type="entry name" value="Nucleotide-bd_a/b_plait_sf"/>
</dbReference>
<proteinExistence type="predicted"/>
<dbReference type="EMBL" id="JAINDJ010000004">
    <property type="protein sequence ID" value="KAG9448447.1"/>
    <property type="molecule type" value="Genomic_DNA"/>
</dbReference>
<dbReference type="InterPro" id="IPR040366">
    <property type="entry name" value="Nab2/ZC3H14"/>
</dbReference>
<dbReference type="Gene3D" id="1.20.1390.10">
    <property type="entry name" value="PWI domain"/>
    <property type="match status" value="1"/>
</dbReference>
<evidence type="ECO:0000256" key="2">
    <source>
        <dbReference type="SAM" id="MobiDB-lite"/>
    </source>
</evidence>
<organism evidence="4 5">
    <name type="scientific">Aristolochia fimbriata</name>
    <name type="common">White veined hardy Dutchman's pipe vine</name>
    <dbReference type="NCBI Taxonomy" id="158543"/>
    <lineage>
        <taxon>Eukaryota</taxon>
        <taxon>Viridiplantae</taxon>
        <taxon>Streptophyta</taxon>
        <taxon>Embryophyta</taxon>
        <taxon>Tracheophyta</taxon>
        <taxon>Spermatophyta</taxon>
        <taxon>Magnoliopsida</taxon>
        <taxon>Magnoliidae</taxon>
        <taxon>Piperales</taxon>
        <taxon>Aristolochiaceae</taxon>
        <taxon>Aristolochia</taxon>
    </lineage>
</organism>
<dbReference type="AlphaFoldDB" id="A0AAV7EHZ1"/>
<dbReference type="Gene3D" id="3.30.70.330">
    <property type="match status" value="1"/>
</dbReference>
<dbReference type="FunFam" id="1.20.1390.10:FF:000005">
    <property type="entry name" value="RNA binding (RRM/RBD/RNP motifs) family protein"/>
    <property type="match status" value="1"/>
</dbReference>
<dbReference type="InterPro" id="IPR035979">
    <property type="entry name" value="RBD_domain_sf"/>
</dbReference>
<keyword evidence="1" id="KW-0694">RNA-binding</keyword>
<feature type="compositionally biased region" description="Basic residues" evidence="2">
    <location>
        <begin position="177"/>
        <end position="186"/>
    </location>
</feature>
<dbReference type="Pfam" id="PF00076">
    <property type="entry name" value="RRM_1"/>
    <property type="match status" value="1"/>
</dbReference>
<reference evidence="4 5" key="1">
    <citation type="submission" date="2021-07" db="EMBL/GenBank/DDBJ databases">
        <title>The Aristolochia fimbriata genome: insights into angiosperm evolution, floral development and chemical biosynthesis.</title>
        <authorList>
            <person name="Jiao Y."/>
        </authorList>
    </citation>
    <scope>NUCLEOTIDE SEQUENCE [LARGE SCALE GENOMIC DNA]</scope>
    <source>
        <strain evidence="4">IBCAS-2021</strain>
        <tissue evidence="4">Leaf</tissue>
    </source>
</reference>
<keyword evidence="5" id="KW-1185">Reference proteome</keyword>
<evidence type="ECO:0000259" key="3">
    <source>
        <dbReference type="PROSITE" id="PS50102"/>
    </source>
</evidence>
<name>A0AAV7EHZ1_ARIFI</name>
<dbReference type="Proteomes" id="UP000825729">
    <property type="component" value="Unassembled WGS sequence"/>
</dbReference>
<dbReference type="GO" id="GO:0005634">
    <property type="term" value="C:nucleus"/>
    <property type="evidence" value="ECO:0007669"/>
    <property type="project" value="TreeGrafter"/>
</dbReference>
<evidence type="ECO:0000313" key="4">
    <source>
        <dbReference type="EMBL" id="KAG9448447.1"/>
    </source>
</evidence>
<dbReference type="InterPro" id="IPR000504">
    <property type="entry name" value="RRM_dom"/>
</dbReference>
<evidence type="ECO:0000256" key="1">
    <source>
        <dbReference type="PROSITE-ProRule" id="PRU00176"/>
    </source>
</evidence>